<evidence type="ECO:0000313" key="4">
    <source>
        <dbReference type="EMBL" id="KLN56895.1"/>
    </source>
</evidence>
<proteinExistence type="inferred from homology"/>
<dbReference type="Pfam" id="PF07364">
    <property type="entry name" value="DUF1485"/>
    <property type="match status" value="1"/>
</dbReference>
<evidence type="ECO:0000259" key="2">
    <source>
        <dbReference type="Pfam" id="PF07171"/>
    </source>
</evidence>
<comment type="cofactor">
    <cofactor evidence="1">
        <name>Zn(2+)</name>
        <dbReference type="ChEBI" id="CHEBI:29105"/>
    </cofactor>
    <text evidence="1">Binds 1 zinc ion per subunit.</text>
</comment>
<dbReference type="InterPro" id="IPR015995">
    <property type="entry name" value="MlrC_N"/>
</dbReference>
<evidence type="ECO:0000256" key="1">
    <source>
        <dbReference type="PIRNR" id="PIRNR012702"/>
    </source>
</evidence>
<dbReference type="GO" id="GO:0006508">
    <property type="term" value="P:proteolysis"/>
    <property type="evidence" value="ECO:0007669"/>
    <property type="project" value="UniProtKB-KW"/>
</dbReference>
<feature type="domain" description="Microcystin LR degradation protein MlrC C-terminal" evidence="2">
    <location>
        <begin position="305"/>
        <end position="491"/>
    </location>
</feature>
<accession>A0A0H2MJE8</accession>
<dbReference type="InterPro" id="IPR010799">
    <property type="entry name" value="MlrC_C"/>
</dbReference>
<dbReference type="AlphaFoldDB" id="A0A0H2MJE8"/>
<gene>
    <name evidence="4" type="ORF">VPARA_20990</name>
</gene>
<comment type="similarity">
    <text evidence="1">Belongs to the peptidase M81 family.</text>
</comment>
<reference evidence="4 5" key="1">
    <citation type="submission" date="2015-03" db="EMBL/GenBank/DDBJ databases">
        <title>Genome sequence of Variovorax paradoxus TBEA6.</title>
        <authorList>
            <person name="Poehlein A."/>
            <person name="Schuldes J."/>
            <person name="Wuebbeler J.H."/>
            <person name="Hiessl S."/>
            <person name="Steinbuechel A."/>
            <person name="Daniel R."/>
        </authorList>
    </citation>
    <scope>NUCLEOTIDE SEQUENCE [LARGE SCALE GENOMIC DNA]</scope>
    <source>
        <strain evidence="4 5">TBEA6</strain>
    </source>
</reference>
<dbReference type="EMBL" id="JZWI01000009">
    <property type="protein sequence ID" value="KLN56895.1"/>
    <property type="molecule type" value="Genomic_DNA"/>
</dbReference>
<dbReference type="RefSeq" id="WP_047784444.1">
    <property type="nucleotide sequence ID" value="NZ_JZWI01000009.1"/>
</dbReference>
<dbReference type="Pfam" id="PF07171">
    <property type="entry name" value="MlrC_C"/>
    <property type="match status" value="1"/>
</dbReference>
<dbReference type="GO" id="GO:0046872">
    <property type="term" value="F:metal ion binding"/>
    <property type="evidence" value="ECO:0007669"/>
    <property type="project" value="UniProtKB-KW"/>
</dbReference>
<evidence type="ECO:0000313" key="5">
    <source>
        <dbReference type="Proteomes" id="UP000035170"/>
    </source>
</evidence>
<keyword evidence="1" id="KW-0378">Hydrolase</keyword>
<evidence type="ECO:0000259" key="3">
    <source>
        <dbReference type="Pfam" id="PF07364"/>
    </source>
</evidence>
<protein>
    <recommendedName>
        <fullName evidence="1">Microcystinase C</fullName>
        <shortName evidence="1">MlrC</shortName>
    </recommendedName>
</protein>
<dbReference type="Proteomes" id="UP000035170">
    <property type="component" value="Unassembled WGS sequence"/>
</dbReference>
<keyword evidence="5" id="KW-1185">Reference proteome</keyword>
<organism evidence="4 5">
    <name type="scientific">Variovorax paradoxus</name>
    <dbReference type="NCBI Taxonomy" id="34073"/>
    <lineage>
        <taxon>Bacteria</taxon>
        <taxon>Pseudomonadati</taxon>
        <taxon>Pseudomonadota</taxon>
        <taxon>Betaproteobacteria</taxon>
        <taxon>Burkholderiales</taxon>
        <taxon>Comamonadaceae</taxon>
        <taxon>Variovorax</taxon>
    </lineage>
</organism>
<sequence length="500" mass="52711">MKVFIAGFQHETNTFAPSKADWAAFNAGSSFPPYRRGAAIVEAYAGRNIPVGGFIDAAREKGWSLVPSAWAGATPSAHVTEDAFERISAAITEDLATALADGGIDAVYLDLHGAAVTEHLEDPEGELIARIRMLVGPDVPIVASLDLHGNITGRMLAEADALATYRTYPHVDMADTGRLAARLLERRIAHGSREPLHARRLGFLLPLNVQSTMIEPAASVYRLLGELDAKHDAVLSFATGFPAADIAECGPVVWGYGDDAGAAVTTLYERIDQPRSQWRLDVLEPREAVARAMALAADASKPVVIADTQDNPGAGADSNTTGMLHALLTEGAGKRYPGQVALGLMFDPAAAAAAHEAGVGAQIRIALGTSVPTWGGRFSDAPVQGLFTVRALSDGQVHGKGPMSRGGVVSLGPSACLEIDGVRIAVASGKSQMLDREFFRYLGIEPEAMKVLVNKSSVHFRADFAPIASHILVAKAPGPMAADPADLPWTRLPATMALQP</sequence>
<dbReference type="PATRIC" id="fig|34073.19.peg.2151"/>
<keyword evidence="1" id="KW-0479">Metal-binding</keyword>
<dbReference type="PIRSF" id="PIRSF012702">
    <property type="entry name" value="UCP012702"/>
    <property type="match status" value="1"/>
</dbReference>
<keyword evidence="1" id="KW-0482">Metalloprotease</keyword>
<dbReference type="GO" id="GO:0008237">
    <property type="term" value="F:metallopeptidase activity"/>
    <property type="evidence" value="ECO:0007669"/>
    <property type="project" value="UniProtKB-KW"/>
</dbReference>
<comment type="function">
    <text evidence="1">Involved in peptidolytic degradation of cyclic heptapeptide hepatotoxin microcystin (MC).</text>
</comment>
<feature type="domain" description="Microcystin LR degradation protein MlrC N-terminal" evidence="3">
    <location>
        <begin position="2"/>
        <end position="293"/>
    </location>
</feature>
<name>A0A0H2MJE8_VARPD</name>
<dbReference type="InterPro" id="IPR009197">
    <property type="entry name" value="MlrC"/>
</dbReference>
<keyword evidence="1" id="KW-0645">Protease</keyword>
<comment type="caution">
    <text evidence="4">The sequence shown here is derived from an EMBL/GenBank/DDBJ whole genome shotgun (WGS) entry which is preliminary data.</text>
</comment>